<keyword evidence="14" id="KW-1185">Reference proteome</keyword>
<evidence type="ECO:0000259" key="11">
    <source>
        <dbReference type="PROSITE" id="PS51371"/>
    </source>
</evidence>
<feature type="domain" description="CBS" evidence="11">
    <location>
        <begin position="406"/>
        <end position="463"/>
    </location>
</feature>
<dbReference type="Gene3D" id="3.30.465.10">
    <property type="match status" value="1"/>
</dbReference>
<feature type="region of interest" description="Disordered" evidence="9">
    <location>
        <begin position="557"/>
        <end position="613"/>
    </location>
</feature>
<accession>D7FIB4</accession>
<evidence type="ECO:0000313" key="13">
    <source>
        <dbReference type="EMBL" id="CBJ28738.1"/>
    </source>
</evidence>
<name>D7FIB4_ECTSI</name>
<evidence type="ECO:0000256" key="8">
    <source>
        <dbReference type="PROSITE-ProRule" id="PRU01193"/>
    </source>
</evidence>
<evidence type="ECO:0000256" key="2">
    <source>
        <dbReference type="ARBA" id="ARBA00022692"/>
    </source>
</evidence>
<dbReference type="EMBL" id="FN647870">
    <property type="protein sequence ID" value="CBJ28738.1"/>
    <property type="molecule type" value="Genomic_DNA"/>
</dbReference>
<feature type="compositionally biased region" description="Low complexity" evidence="9">
    <location>
        <begin position="19"/>
        <end position="44"/>
    </location>
</feature>
<feature type="region of interest" description="Disordered" evidence="9">
    <location>
        <begin position="1"/>
        <end position="44"/>
    </location>
</feature>
<dbReference type="GO" id="GO:0016020">
    <property type="term" value="C:membrane"/>
    <property type="evidence" value="ECO:0007669"/>
    <property type="project" value="UniProtKB-SubCell"/>
</dbReference>
<feature type="transmembrane region" description="Helical" evidence="10">
    <location>
        <begin position="190"/>
        <end position="212"/>
    </location>
</feature>
<dbReference type="eggNOG" id="KOG2118">
    <property type="taxonomic scope" value="Eukaryota"/>
</dbReference>
<dbReference type="InterPro" id="IPR046342">
    <property type="entry name" value="CBS_dom_sf"/>
</dbReference>
<dbReference type="Pfam" id="PF03471">
    <property type="entry name" value="CorC_HlyC"/>
    <property type="match status" value="1"/>
</dbReference>
<evidence type="ECO:0000256" key="5">
    <source>
        <dbReference type="ARBA" id="ARBA00023122"/>
    </source>
</evidence>
<reference evidence="13 14" key="1">
    <citation type="journal article" date="2010" name="Nature">
        <title>The Ectocarpus genome and the independent evolution of multicellularity in brown algae.</title>
        <authorList>
            <person name="Cock J.M."/>
            <person name="Sterck L."/>
            <person name="Rouze P."/>
            <person name="Scornet D."/>
            <person name="Allen A.E."/>
            <person name="Amoutzias G."/>
            <person name="Anthouard V."/>
            <person name="Artiguenave F."/>
            <person name="Aury J.M."/>
            <person name="Badger J.H."/>
            <person name="Beszteri B."/>
            <person name="Billiau K."/>
            <person name="Bonnet E."/>
            <person name="Bothwell J.H."/>
            <person name="Bowler C."/>
            <person name="Boyen C."/>
            <person name="Brownlee C."/>
            <person name="Carrano C.J."/>
            <person name="Charrier B."/>
            <person name="Cho G.Y."/>
            <person name="Coelho S.M."/>
            <person name="Collen J."/>
            <person name="Corre E."/>
            <person name="Da Silva C."/>
            <person name="Delage L."/>
            <person name="Delaroque N."/>
            <person name="Dittami S.M."/>
            <person name="Doulbeau S."/>
            <person name="Elias M."/>
            <person name="Farnham G."/>
            <person name="Gachon C.M."/>
            <person name="Gschloessl B."/>
            <person name="Heesch S."/>
            <person name="Jabbari K."/>
            <person name="Jubin C."/>
            <person name="Kawai H."/>
            <person name="Kimura K."/>
            <person name="Kloareg B."/>
            <person name="Kupper F.C."/>
            <person name="Lang D."/>
            <person name="Le Bail A."/>
            <person name="Leblanc C."/>
            <person name="Lerouge P."/>
            <person name="Lohr M."/>
            <person name="Lopez P.J."/>
            <person name="Martens C."/>
            <person name="Maumus F."/>
            <person name="Michel G."/>
            <person name="Miranda-Saavedra D."/>
            <person name="Morales J."/>
            <person name="Moreau H."/>
            <person name="Motomura T."/>
            <person name="Nagasato C."/>
            <person name="Napoli C.A."/>
            <person name="Nelson D.R."/>
            <person name="Nyvall-Collen P."/>
            <person name="Peters A.F."/>
            <person name="Pommier C."/>
            <person name="Potin P."/>
            <person name="Poulain J."/>
            <person name="Quesneville H."/>
            <person name="Read B."/>
            <person name="Rensing S.A."/>
            <person name="Ritter A."/>
            <person name="Rousvoal S."/>
            <person name="Samanta M."/>
            <person name="Samson G."/>
            <person name="Schroeder D.C."/>
            <person name="Segurens B."/>
            <person name="Strittmatter M."/>
            <person name="Tonon T."/>
            <person name="Tregear J.W."/>
            <person name="Valentin K."/>
            <person name="von Dassow P."/>
            <person name="Yamagishi T."/>
            <person name="Van de Peer Y."/>
            <person name="Wincker P."/>
        </authorList>
    </citation>
    <scope>NUCLEOTIDE SEQUENCE [LARGE SCALE GENOMIC DNA]</scope>
    <source>
        <strain evidence="14">Ec32 / CCAP1310/4</strain>
    </source>
</reference>
<dbReference type="FunFam" id="3.10.580.10:FF:000002">
    <property type="entry name" value="Magnesium/cobalt efflux protein CorC"/>
    <property type="match status" value="1"/>
</dbReference>
<evidence type="ECO:0000256" key="9">
    <source>
        <dbReference type="SAM" id="MobiDB-lite"/>
    </source>
</evidence>
<dbReference type="Pfam" id="PF01595">
    <property type="entry name" value="CNNM"/>
    <property type="match status" value="1"/>
</dbReference>
<keyword evidence="5 7" id="KW-0129">CBS domain</keyword>
<dbReference type="SMART" id="SM01091">
    <property type="entry name" value="CorC_HlyC"/>
    <property type="match status" value="1"/>
</dbReference>
<evidence type="ECO:0000256" key="4">
    <source>
        <dbReference type="ARBA" id="ARBA00022989"/>
    </source>
</evidence>
<feature type="compositionally biased region" description="Low complexity" evidence="9">
    <location>
        <begin position="1"/>
        <end position="10"/>
    </location>
</feature>
<feature type="transmembrane region" description="Helical" evidence="10">
    <location>
        <begin position="219"/>
        <end position="239"/>
    </location>
</feature>
<keyword evidence="3" id="KW-0677">Repeat</keyword>
<keyword evidence="4 8" id="KW-1133">Transmembrane helix</keyword>
<dbReference type="EMBL" id="FN649748">
    <property type="protein sequence ID" value="CBJ28738.1"/>
    <property type="molecule type" value="Genomic_DNA"/>
</dbReference>
<feature type="transmembrane region" description="Helical" evidence="10">
    <location>
        <begin position="259"/>
        <end position="285"/>
    </location>
</feature>
<feature type="compositionally biased region" description="Gly residues" evidence="9">
    <location>
        <begin position="567"/>
        <end position="588"/>
    </location>
</feature>
<dbReference type="SUPFAM" id="SSF56176">
    <property type="entry name" value="FAD-binding/transporter-associated domain-like"/>
    <property type="match status" value="1"/>
</dbReference>
<evidence type="ECO:0000259" key="12">
    <source>
        <dbReference type="PROSITE" id="PS51846"/>
    </source>
</evidence>
<dbReference type="GO" id="GO:0050660">
    <property type="term" value="F:flavin adenine dinucleotide binding"/>
    <property type="evidence" value="ECO:0007669"/>
    <property type="project" value="InterPro"/>
</dbReference>
<feature type="compositionally biased region" description="Low complexity" evidence="9">
    <location>
        <begin position="596"/>
        <end position="613"/>
    </location>
</feature>
<evidence type="ECO:0000256" key="7">
    <source>
        <dbReference type="PROSITE-ProRule" id="PRU00703"/>
    </source>
</evidence>
<dbReference type="Gene3D" id="3.10.580.10">
    <property type="entry name" value="CBS-domain"/>
    <property type="match status" value="1"/>
</dbReference>
<feature type="domain" description="CBS" evidence="11">
    <location>
        <begin position="339"/>
        <end position="398"/>
    </location>
</feature>
<dbReference type="Pfam" id="PF00571">
    <property type="entry name" value="CBS"/>
    <property type="match status" value="2"/>
</dbReference>
<dbReference type="SUPFAM" id="SSF54631">
    <property type="entry name" value="CBS-domain pair"/>
    <property type="match status" value="1"/>
</dbReference>
<organism evidence="13 14">
    <name type="scientific">Ectocarpus siliculosus</name>
    <name type="common">Brown alga</name>
    <name type="synonym">Conferva siliculosa</name>
    <dbReference type="NCBI Taxonomy" id="2880"/>
    <lineage>
        <taxon>Eukaryota</taxon>
        <taxon>Sar</taxon>
        <taxon>Stramenopiles</taxon>
        <taxon>Ochrophyta</taxon>
        <taxon>PX clade</taxon>
        <taxon>Phaeophyceae</taxon>
        <taxon>Ectocarpales</taxon>
        <taxon>Ectocarpaceae</taxon>
        <taxon>Ectocarpus</taxon>
    </lineage>
</organism>
<dbReference type="PROSITE" id="PS51846">
    <property type="entry name" value="CNNM"/>
    <property type="match status" value="1"/>
</dbReference>
<feature type="domain" description="CNNM transmembrane" evidence="12">
    <location>
        <begin position="134"/>
        <end position="321"/>
    </location>
</feature>
<dbReference type="InterPro" id="IPR016169">
    <property type="entry name" value="FAD-bd_PCMH_sub2"/>
</dbReference>
<dbReference type="InterPro" id="IPR005170">
    <property type="entry name" value="Transptr-assoc_dom"/>
</dbReference>
<dbReference type="AlphaFoldDB" id="D7FIB4"/>
<dbReference type="OrthoDB" id="5353557at2759"/>
<dbReference type="SMART" id="SM00116">
    <property type="entry name" value="CBS"/>
    <property type="match status" value="2"/>
</dbReference>
<keyword evidence="2 8" id="KW-0812">Transmembrane</keyword>
<dbReference type="InterPro" id="IPR036318">
    <property type="entry name" value="FAD-bd_PCMH-like_sf"/>
</dbReference>
<protein>
    <submittedName>
        <fullName evidence="13">Hemolysin-related protein</fullName>
    </submittedName>
</protein>
<evidence type="ECO:0000256" key="1">
    <source>
        <dbReference type="ARBA" id="ARBA00004141"/>
    </source>
</evidence>
<evidence type="ECO:0000313" key="14">
    <source>
        <dbReference type="Proteomes" id="UP000002630"/>
    </source>
</evidence>
<keyword evidence="6 8" id="KW-0472">Membrane</keyword>
<dbReference type="InterPro" id="IPR044751">
    <property type="entry name" value="Ion_transp-like_CBS"/>
</dbReference>
<dbReference type="InterPro" id="IPR000644">
    <property type="entry name" value="CBS_dom"/>
</dbReference>
<sequence length="613" mass="64764">MSSCASGGQQQRRRRRLSRLAPASAAAEGAPESTGISGSTAAASGGRNQLSAVRLATGRVVRGVVAAALRAATPARCRRAVGGVLVSAAAFCVLRRPATAAAIGGAAAQRGRALVGMIPSSVGAAAGGVKQEMTLESVAPKLALWFTLFVTSAAFHSAEIAITTLYPWKVKEFAEEEGMDSPFQVLNKDITRVLTTILMATTVCTIYNAALFTNLAIQMFGSAGLAYATAALTVTTLFFGELVPKALGVNNAEVVARRVLPIIIVLSVVLNPVAKTFTLISTLMLSMLGFKSTETGRVSEEELRLIVTGAKMSGGIESQEGMMIEGVLDLQDTKISEIMRPRVEVVAIEANSTMMDLYMLHQETKYSRIPVYSGEIDRISGVVLIKELLDFVQEPEKLSSVLVADETESTYFVPETMSVWNVLEEMRRRRLHMAIVVDEYGGTAGVVTLEDILEEVVGEIYDEKEDDDFREEEHYINVNEDGTFTIHGMADLEDVCTSLAFQEVNEDDLKEFGTLSGYLCSQAGEIPAVGDYVVVGGYMFTVTKADERRIEEVHGRLIGASDAPDAGGAGGSGKGGAGGGGDQGGNGLQKGEDKGAAAGNADAAAAASKSSSQ</sequence>
<dbReference type="PANTHER" id="PTHR22777">
    <property type="entry name" value="HEMOLYSIN-RELATED"/>
    <property type="match status" value="1"/>
</dbReference>
<dbReference type="InParanoid" id="D7FIB4"/>
<comment type="subcellular location">
    <subcellularLocation>
        <location evidence="1">Membrane</location>
        <topology evidence="1">Multi-pass membrane protein</topology>
    </subcellularLocation>
</comment>
<gene>
    <name evidence="13" type="ORF">Esi_0119_0029</name>
</gene>
<dbReference type="PROSITE" id="PS51371">
    <property type="entry name" value="CBS"/>
    <property type="match status" value="2"/>
</dbReference>
<evidence type="ECO:0000256" key="6">
    <source>
        <dbReference type="ARBA" id="ARBA00023136"/>
    </source>
</evidence>
<evidence type="ECO:0000256" key="10">
    <source>
        <dbReference type="SAM" id="Phobius"/>
    </source>
</evidence>
<dbReference type="STRING" id="2880.D7FIB4"/>
<dbReference type="Proteomes" id="UP000002630">
    <property type="component" value="Linkage Group LG23"/>
</dbReference>
<proteinExistence type="predicted"/>
<dbReference type="InterPro" id="IPR002550">
    <property type="entry name" value="CNNM"/>
</dbReference>
<dbReference type="PANTHER" id="PTHR22777:SF17">
    <property type="entry name" value="UPF0053 PROTEIN SLL0260"/>
    <property type="match status" value="1"/>
</dbReference>
<evidence type="ECO:0000256" key="3">
    <source>
        <dbReference type="ARBA" id="ARBA00022737"/>
    </source>
</evidence>
<dbReference type="OMA" id="TIGRQHP"/>
<dbReference type="CDD" id="cd04590">
    <property type="entry name" value="CBS_pair_CorC_HlyC_assoc"/>
    <property type="match status" value="1"/>
</dbReference>